<feature type="region of interest" description="Disordered" evidence="1">
    <location>
        <begin position="1"/>
        <end position="86"/>
    </location>
</feature>
<feature type="compositionally biased region" description="Basic and acidic residues" evidence="1">
    <location>
        <begin position="1"/>
        <end position="14"/>
    </location>
</feature>
<feature type="compositionally biased region" description="Low complexity" evidence="1">
    <location>
        <begin position="69"/>
        <end position="86"/>
    </location>
</feature>
<organism evidence="2 3">
    <name type="scientific">Nocardioides antri</name>
    <dbReference type="NCBI Taxonomy" id="2607659"/>
    <lineage>
        <taxon>Bacteria</taxon>
        <taxon>Bacillati</taxon>
        <taxon>Actinomycetota</taxon>
        <taxon>Actinomycetes</taxon>
        <taxon>Propionibacteriales</taxon>
        <taxon>Nocardioidaceae</taxon>
        <taxon>Nocardioides</taxon>
    </lineage>
</organism>
<feature type="compositionally biased region" description="Acidic residues" evidence="1">
    <location>
        <begin position="53"/>
        <end position="68"/>
    </location>
</feature>
<dbReference type="RefSeq" id="WP_149751476.1">
    <property type="nucleotide sequence ID" value="NZ_VUJW01000010.1"/>
</dbReference>
<dbReference type="Proteomes" id="UP000324351">
    <property type="component" value="Unassembled WGS sequence"/>
</dbReference>
<protein>
    <submittedName>
        <fullName evidence="2">Uncharacterized protein</fullName>
    </submittedName>
</protein>
<comment type="caution">
    <text evidence="2">The sequence shown here is derived from an EMBL/GenBank/DDBJ whole genome shotgun (WGS) entry which is preliminary data.</text>
</comment>
<keyword evidence="3" id="KW-1185">Reference proteome</keyword>
<evidence type="ECO:0000313" key="3">
    <source>
        <dbReference type="Proteomes" id="UP000324351"/>
    </source>
</evidence>
<name>A0A5B1M161_9ACTN</name>
<evidence type="ECO:0000313" key="2">
    <source>
        <dbReference type="EMBL" id="KAA1425849.1"/>
    </source>
</evidence>
<reference evidence="2 3" key="2">
    <citation type="submission" date="2019-09" db="EMBL/GenBank/DDBJ databases">
        <authorList>
            <person name="Jin C."/>
        </authorList>
    </citation>
    <scope>NUCLEOTIDE SEQUENCE [LARGE SCALE GENOMIC DNA]</scope>
    <source>
        <strain evidence="2 3">BN140041</strain>
    </source>
</reference>
<evidence type="ECO:0000256" key="1">
    <source>
        <dbReference type="SAM" id="MobiDB-lite"/>
    </source>
</evidence>
<gene>
    <name evidence="2" type="ORF">F0U47_15990</name>
</gene>
<feature type="compositionally biased region" description="Pro residues" evidence="1">
    <location>
        <begin position="15"/>
        <end position="25"/>
    </location>
</feature>
<reference evidence="2 3" key="1">
    <citation type="submission" date="2019-09" db="EMBL/GenBank/DDBJ databases">
        <title>Nocardioides panacisoli sp. nov., isolated from the soil of a ginseng field.</title>
        <authorList>
            <person name="Cho C."/>
        </authorList>
    </citation>
    <scope>NUCLEOTIDE SEQUENCE [LARGE SCALE GENOMIC DNA]</scope>
    <source>
        <strain evidence="2 3">BN140041</strain>
    </source>
</reference>
<feature type="compositionally biased region" description="Basic and acidic residues" evidence="1">
    <location>
        <begin position="41"/>
        <end position="52"/>
    </location>
</feature>
<sequence length="86" mass="9123">MSEETKDPPRRPEPVAEPPPPPPGGPHAVPTVGGVGPYTRIARDPDPKHNPETDNELPEETTEPEETGTEATKGGPETPSESEPPE</sequence>
<dbReference type="AlphaFoldDB" id="A0A5B1M161"/>
<accession>A0A5B1M161</accession>
<dbReference type="EMBL" id="VUJW01000010">
    <property type="protein sequence ID" value="KAA1425849.1"/>
    <property type="molecule type" value="Genomic_DNA"/>
</dbReference>
<proteinExistence type="predicted"/>